<dbReference type="Proteomes" id="UP000015105">
    <property type="component" value="Chromosome 2D"/>
</dbReference>
<dbReference type="GO" id="GO:0043531">
    <property type="term" value="F:ADP binding"/>
    <property type="evidence" value="ECO:0007669"/>
    <property type="project" value="InterPro"/>
</dbReference>
<dbReference type="SUPFAM" id="SSF52540">
    <property type="entry name" value="P-loop containing nucleoside triphosphate hydrolases"/>
    <property type="match status" value="1"/>
</dbReference>
<reference evidence="3" key="1">
    <citation type="journal article" date="2014" name="Science">
        <title>Ancient hybridizations among the ancestral genomes of bread wheat.</title>
        <authorList>
            <consortium name="International Wheat Genome Sequencing Consortium,"/>
            <person name="Marcussen T."/>
            <person name="Sandve S.R."/>
            <person name="Heier L."/>
            <person name="Spannagl M."/>
            <person name="Pfeifer M."/>
            <person name="Jakobsen K.S."/>
            <person name="Wulff B.B."/>
            <person name="Steuernagel B."/>
            <person name="Mayer K.F."/>
            <person name="Olsen O.A."/>
        </authorList>
    </citation>
    <scope>NUCLEOTIDE SEQUENCE [LARGE SCALE GENOMIC DNA]</scope>
    <source>
        <strain evidence="3">cv. AL8/78</strain>
    </source>
</reference>
<organism evidence="2 3">
    <name type="scientific">Aegilops tauschii subsp. strangulata</name>
    <name type="common">Goatgrass</name>
    <dbReference type="NCBI Taxonomy" id="200361"/>
    <lineage>
        <taxon>Eukaryota</taxon>
        <taxon>Viridiplantae</taxon>
        <taxon>Streptophyta</taxon>
        <taxon>Embryophyta</taxon>
        <taxon>Tracheophyta</taxon>
        <taxon>Spermatophyta</taxon>
        <taxon>Magnoliopsida</taxon>
        <taxon>Liliopsida</taxon>
        <taxon>Poales</taxon>
        <taxon>Poaceae</taxon>
        <taxon>BOP clade</taxon>
        <taxon>Pooideae</taxon>
        <taxon>Triticodae</taxon>
        <taxon>Triticeae</taxon>
        <taxon>Triticinae</taxon>
        <taxon>Aegilops</taxon>
    </lineage>
</organism>
<keyword evidence="3" id="KW-1185">Reference proteome</keyword>
<sequence>MQVGIANLCAGQETVVSELKQFSVDQTFYAFHDKGVQDRTYFPRRLLGSRLNTATAIANAPTCIKLMVAASEASHLVGREKDKSHIIKKLISYQGTQERQVISVWGMSGVGKTTLVKDRVNSTFYPIFVHL</sequence>
<dbReference type="EnsemblPlants" id="AET2Gv21082900.2">
    <property type="protein sequence ID" value="AET2Gv21082900.2"/>
    <property type="gene ID" value="AET2Gv21082900"/>
</dbReference>
<protein>
    <recommendedName>
        <fullName evidence="1">NB-ARC domain-containing protein</fullName>
    </recommendedName>
</protein>
<accession>A0A453D3X4</accession>
<name>A0A453D3X4_AEGTS</name>
<proteinExistence type="predicted"/>
<evidence type="ECO:0000313" key="3">
    <source>
        <dbReference type="Proteomes" id="UP000015105"/>
    </source>
</evidence>
<evidence type="ECO:0000259" key="1">
    <source>
        <dbReference type="Pfam" id="PF00931"/>
    </source>
</evidence>
<reference evidence="2" key="3">
    <citation type="journal article" date="2017" name="Nature">
        <title>Genome sequence of the progenitor of the wheat D genome Aegilops tauschii.</title>
        <authorList>
            <person name="Luo M.C."/>
            <person name="Gu Y.Q."/>
            <person name="Puiu D."/>
            <person name="Wang H."/>
            <person name="Twardziok S.O."/>
            <person name="Deal K.R."/>
            <person name="Huo N."/>
            <person name="Zhu T."/>
            <person name="Wang L."/>
            <person name="Wang Y."/>
            <person name="McGuire P.E."/>
            <person name="Liu S."/>
            <person name="Long H."/>
            <person name="Ramasamy R.K."/>
            <person name="Rodriguez J.C."/>
            <person name="Van S.L."/>
            <person name="Yuan L."/>
            <person name="Wang Z."/>
            <person name="Xia Z."/>
            <person name="Xiao L."/>
            <person name="Anderson O.D."/>
            <person name="Ouyang S."/>
            <person name="Liang Y."/>
            <person name="Zimin A.V."/>
            <person name="Pertea G."/>
            <person name="Qi P."/>
            <person name="Bennetzen J.L."/>
            <person name="Dai X."/>
            <person name="Dawson M.W."/>
            <person name="Muller H.G."/>
            <person name="Kugler K."/>
            <person name="Rivarola-Duarte L."/>
            <person name="Spannagl M."/>
            <person name="Mayer K.F.X."/>
            <person name="Lu F.H."/>
            <person name="Bevan M.W."/>
            <person name="Leroy P."/>
            <person name="Li P."/>
            <person name="You F.M."/>
            <person name="Sun Q."/>
            <person name="Liu Z."/>
            <person name="Lyons E."/>
            <person name="Wicker T."/>
            <person name="Salzberg S.L."/>
            <person name="Devos K.M."/>
            <person name="Dvorak J."/>
        </authorList>
    </citation>
    <scope>NUCLEOTIDE SEQUENCE [LARGE SCALE GENOMIC DNA]</scope>
    <source>
        <strain evidence="2">cv. AL8/78</strain>
    </source>
</reference>
<reference evidence="2" key="4">
    <citation type="submission" date="2019-03" db="UniProtKB">
        <authorList>
            <consortium name="EnsemblPlants"/>
        </authorList>
    </citation>
    <scope>IDENTIFICATION</scope>
</reference>
<dbReference type="InterPro" id="IPR027417">
    <property type="entry name" value="P-loop_NTPase"/>
</dbReference>
<reference evidence="2" key="5">
    <citation type="journal article" date="2021" name="G3 (Bethesda)">
        <title>Aegilops tauschii genome assembly Aet v5.0 features greater sequence contiguity and improved annotation.</title>
        <authorList>
            <person name="Wang L."/>
            <person name="Zhu T."/>
            <person name="Rodriguez J.C."/>
            <person name="Deal K.R."/>
            <person name="Dubcovsky J."/>
            <person name="McGuire P.E."/>
            <person name="Lux T."/>
            <person name="Spannagl M."/>
            <person name="Mayer K.F.X."/>
            <person name="Baldrich P."/>
            <person name="Meyers B.C."/>
            <person name="Huo N."/>
            <person name="Gu Y.Q."/>
            <person name="Zhou H."/>
            <person name="Devos K.M."/>
            <person name="Bennetzen J.L."/>
            <person name="Unver T."/>
            <person name="Budak H."/>
            <person name="Gulick P.J."/>
            <person name="Galiba G."/>
            <person name="Kalapos B."/>
            <person name="Nelson D.R."/>
            <person name="Li P."/>
            <person name="You F.M."/>
            <person name="Luo M.C."/>
            <person name="Dvorak J."/>
        </authorList>
    </citation>
    <scope>NUCLEOTIDE SEQUENCE [LARGE SCALE GENOMIC DNA]</scope>
    <source>
        <strain evidence="2">cv. AL8/78</strain>
    </source>
</reference>
<reference evidence="3" key="2">
    <citation type="journal article" date="2017" name="Nat. Plants">
        <title>The Aegilops tauschii genome reveals multiple impacts of transposons.</title>
        <authorList>
            <person name="Zhao G."/>
            <person name="Zou C."/>
            <person name="Li K."/>
            <person name="Wang K."/>
            <person name="Li T."/>
            <person name="Gao L."/>
            <person name="Zhang X."/>
            <person name="Wang H."/>
            <person name="Yang Z."/>
            <person name="Liu X."/>
            <person name="Jiang W."/>
            <person name="Mao L."/>
            <person name="Kong X."/>
            <person name="Jiao Y."/>
            <person name="Jia J."/>
        </authorList>
    </citation>
    <scope>NUCLEOTIDE SEQUENCE [LARGE SCALE GENOMIC DNA]</scope>
    <source>
        <strain evidence="3">cv. AL8/78</strain>
    </source>
</reference>
<dbReference type="Pfam" id="PF00931">
    <property type="entry name" value="NB-ARC"/>
    <property type="match status" value="1"/>
</dbReference>
<dbReference type="STRING" id="200361.A0A453D3X4"/>
<feature type="domain" description="NB-ARC" evidence="1">
    <location>
        <begin position="80"/>
        <end position="122"/>
    </location>
</feature>
<dbReference type="Gene3D" id="3.40.50.300">
    <property type="entry name" value="P-loop containing nucleotide triphosphate hydrolases"/>
    <property type="match status" value="1"/>
</dbReference>
<dbReference type="AlphaFoldDB" id="A0A453D3X4"/>
<dbReference type="Gramene" id="AET2Gv21082900.2">
    <property type="protein sequence ID" value="AET2Gv21082900.2"/>
    <property type="gene ID" value="AET2Gv21082900"/>
</dbReference>
<evidence type="ECO:0000313" key="2">
    <source>
        <dbReference type="EnsemblPlants" id="AET2Gv21082900.2"/>
    </source>
</evidence>
<dbReference type="InterPro" id="IPR002182">
    <property type="entry name" value="NB-ARC"/>
</dbReference>